<feature type="transmembrane region" description="Helical" evidence="16">
    <location>
        <begin position="198"/>
        <end position="215"/>
    </location>
</feature>
<comment type="subcellular location">
    <subcellularLocation>
        <location evidence="2">Endomembrane system</location>
        <topology evidence="2">Multi-pass membrane protein</topology>
    </subcellularLocation>
</comment>
<evidence type="ECO:0000313" key="17">
    <source>
        <dbReference type="EMBL" id="OOZ41412.1"/>
    </source>
</evidence>
<gene>
    <name evidence="17" type="ORF">BOW53_03965</name>
</gene>
<evidence type="ECO:0000256" key="2">
    <source>
        <dbReference type="ARBA" id="ARBA00004127"/>
    </source>
</evidence>
<dbReference type="RefSeq" id="WP_078482788.1">
    <property type="nucleotide sequence ID" value="NZ_MPRL01000010.1"/>
</dbReference>
<dbReference type="PANTHER" id="PTHR14269">
    <property type="entry name" value="CDP-DIACYLGLYCEROL--GLYCEROL-3-PHOSPHATE 3-PHOSPHATIDYLTRANSFERASE-RELATED"/>
    <property type="match status" value="1"/>
</dbReference>
<dbReference type="Gene3D" id="1.20.120.1760">
    <property type="match status" value="1"/>
</dbReference>
<dbReference type="Proteomes" id="UP000191110">
    <property type="component" value="Unassembled WGS sequence"/>
</dbReference>
<dbReference type="InterPro" id="IPR000462">
    <property type="entry name" value="CDP-OH_P_trans"/>
</dbReference>
<dbReference type="GO" id="GO:0012505">
    <property type="term" value="C:endomembrane system"/>
    <property type="evidence" value="ECO:0007669"/>
    <property type="project" value="UniProtKB-SubCell"/>
</dbReference>
<dbReference type="InterPro" id="IPR050324">
    <property type="entry name" value="CDP-alcohol_PTase-I"/>
</dbReference>
<evidence type="ECO:0000256" key="6">
    <source>
        <dbReference type="ARBA" id="ARBA00022516"/>
    </source>
</evidence>
<keyword evidence="10" id="KW-0443">Lipid metabolism</keyword>
<dbReference type="NCBIfam" id="TIGR00473">
    <property type="entry name" value="pssA"/>
    <property type="match status" value="1"/>
</dbReference>
<dbReference type="EMBL" id="MPRL01000010">
    <property type="protein sequence ID" value="OOZ41412.1"/>
    <property type="molecule type" value="Genomic_DNA"/>
</dbReference>
<evidence type="ECO:0000313" key="18">
    <source>
        <dbReference type="Proteomes" id="UP000191110"/>
    </source>
</evidence>
<keyword evidence="6" id="KW-0444">Lipid biosynthesis</keyword>
<accession>A0A1T2L8Q1</accession>
<feature type="transmembrane region" description="Helical" evidence="16">
    <location>
        <begin position="221"/>
        <end position="240"/>
    </location>
</feature>
<dbReference type="OrthoDB" id="9777147at2"/>
<name>A0A1T2L8Q1_9GAMM</name>
<dbReference type="GO" id="GO:0016020">
    <property type="term" value="C:membrane"/>
    <property type="evidence" value="ECO:0007669"/>
    <property type="project" value="InterPro"/>
</dbReference>
<dbReference type="GO" id="GO:0003882">
    <property type="term" value="F:CDP-diacylglycerol-serine O-phosphatidyltransferase activity"/>
    <property type="evidence" value="ECO:0007669"/>
    <property type="project" value="UniProtKB-EC"/>
</dbReference>
<dbReference type="Pfam" id="PF01066">
    <property type="entry name" value="CDP-OH_P_transf"/>
    <property type="match status" value="1"/>
</dbReference>
<evidence type="ECO:0000256" key="4">
    <source>
        <dbReference type="ARBA" id="ARBA00013174"/>
    </source>
</evidence>
<dbReference type="InterPro" id="IPR043130">
    <property type="entry name" value="CDP-OH_PTrfase_TM_dom"/>
</dbReference>
<keyword evidence="7 15" id="KW-0808">Transferase</keyword>
<evidence type="ECO:0000256" key="7">
    <source>
        <dbReference type="ARBA" id="ARBA00022679"/>
    </source>
</evidence>
<comment type="caution">
    <text evidence="17">The sequence shown here is derived from an EMBL/GenBank/DDBJ whole genome shotgun (WGS) entry which is preliminary data.</text>
</comment>
<dbReference type="EC" id="2.7.8.8" evidence="4"/>
<comment type="catalytic activity">
    <reaction evidence="1">
        <text>a CDP-1,2-diacyl-sn-glycerol + L-serine = a 1,2-diacyl-sn-glycero-3-phospho-L-serine + CMP + H(+)</text>
        <dbReference type="Rhea" id="RHEA:16913"/>
        <dbReference type="ChEBI" id="CHEBI:15378"/>
        <dbReference type="ChEBI" id="CHEBI:33384"/>
        <dbReference type="ChEBI" id="CHEBI:57262"/>
        <dbReference type="ChEBI" id="CHEBI:58332"/>
        <dbReference type="ChEBI" id="CHEBI:60377"/>
        <dbReference type="EC" id="2.7.8.8"/>
    </reaction>
</comment>
<evidence type="ECO:0000256" key="9">
    <source>
        <dbReference type="ARBA" id="ARBA00022989"/>
    </source>
</evidence>
<evidence type="ECO:0000256" key="13">
    <source>
        <dbReference type="ARBA" id="ARBA00023264"/>
    </source>
</evidence>
<dbReference type="PANTHER" id="PTHR14269:SF61">
    <property type="entry name" value="CDP-DIACYLGLYCEROL--SERINE O-PHOSPHATIDYLTRANSFERASE"/>
    <property type="match status" value="1"/>
</dbReference>
<evidence type="ECO:0000256" key="16">
    <source>
        <dbReference type="SAM" id="Phobius"/>
    </source>
</evidence>
<feature type="transmembrane region" description="Helical" evidence="16">
    <location>
        <begin position="105"/>
        <end position="122"/>
    </location>
</feature>
<evidence type="ECO:0000256" key="14">
    <source>
        <dbReference type="ARBA" id="ARBA00032361"/>
    </source>
</evidence>
<proteinExistence type="inferred from homology"/>
<evidence type="ECO:0000256" key="15">
    <source>
        <dbReference type="RuleBase" id="RU003750"/>
    </source>
</evidence>
<keyword evidence="13" id="KW-1208">Phospholipid metabolism</keyword>
<evidence type="ECO:0000256" key="10">
    <source>
        <dbReference type="ARBA" id="ARBA00023098"/>
    </source>
</evidence>
<keyword evidence="9 16" id="KW-1133">Transmembrane helix</keyword>
<keyword evidence="8 16" id="KW-0812">Transmembrane</keyword>
<comment type="similarity">
    <text evidence="3 15">Belongs to the CDP-alcohol phosphatidyltransferase class-I family.</text>
</comment>
<protein>
    <recommendedName>
        <fullName evidence="5">CDP-diacylglycerol--serine O-phosphatidyltransferase</fullName>
        <ecNumber evidence="4">2.7.8.8</ecNumber>
    </recommendedName>
    <alternativeName>
        <fullName evidence="14">Phosphatidylserine synthase</fullName>
    </alternativeName>
</protein>
<evidence type="ECO:0000256" key="1">
    <source>
        <dbReference type="ARBA" id="ARBA00000287"/>
    </source>
</evidence>
<dbReference type="InterPro" id="IPR048254">
    <property type="entry name" value="CDP_ALCOHOL_P_TRANSF_CS"/>
</dbReference>
<keyword evidence="18" id="KW-1185">Reference proteome</keyword>
<evidence type="ECO:0000256" key="11">
    <source>
        <dbReference type="ARBA" id="ARBA00023136"/>
    </source>
</evidence>
<dbReference type="AlphaFoldDB" id="A0A1T2L8Q1"/>
<dbReference type="InterPro" id="IPR004533">
    <property type="entry name" value="CDP-diaglyc--ser_O-PTrfase"/>
</dbReference>
<evidence type="ECO:0000256" key="3">
    <source>
        <dbReference type="ARBA" id="ARBA00010441"/>
    </source>
</evidence>
<organism evidence="17 18">
    <name type="scientific">Solemya pervernicosa gill symbiont</name>
    <dbReference type="NCBI Taxonomy" id="642797"/>
    <lineage>
        <taxon>Bacteria</taxon>
        <taxon>Pseudomonadati</taxon>
        <taxon>Pseudomonadota</taxon>
        <taxon>Gammaproteobacteria</taxon>
        <taxon>sulfur-oxidizing symbionts</taxon>
    </lineage>
</organism>
<evidence type="ECO:0000256" key="5">
    <source>
        <dbReference type="ARBA" id="ARBA00017171"/>
    </source>
</evidence>
<feature type="transmembrane region" description="Helical" evidence="16">
    <location>
        <begin position="9"/>
        <end position="29"/>
    </location>
</feature>
<evidence type="ECO:0000256" key="8">
    <source>
        <dbReference type="ARBA" id="ARBA00022692"/>
    </source>
</evidence>
<dbReference type="PROSITE" id="PS00379">
    <property type="entry name" value="CDP_ALCOHOL_P_TRANSF"/>
    <property type="match status" value="1"/>
</dbReference>
<reference evidence="17 18" key="1">
    <citation type="submission" date="2016-11" db="EMBL/GenBank/DDBJ databases">
        <title>Mixed transmission modes and dynamic genome evolution in an obligate animal-bacterial symbiosis.</title>
        <authorList>
            <person name="Russell S.L."/>
            <person name="Corbett-Detig R.B."/>
            <person name="Cavanaugh C.M."/>
        </authorList>
    </citation>
    <scope>NUCLEOTIDE SEQUENCE [LARGE SCALE GENOMIC DNA]</scope>
    <source>
        <strain evidence="17">Sveles-Q1</strain>
    </source>
</reference>
<feature type="transmembrane region" description="Helical" evidence="16">
    <location>
        <begin position="165"/>
        <end position="186"/>
    </location>
</feature>
<keyword evidence="12" id="KW-0594">Phospholipid biosynthesis</keyword>
<sequence length="251" mass="27401">MTEKRRRGIYLLPNLFTTAGLFAGFYAILVAMDGRFEAAAVAIFIAMIMDGLDGRVARMTNTQSDFGMEYDSLADMVSFGLAPSLVVYQWALADLVQNGWGWGKVAWAAAFIYTAGGALRLARFNTQAESTDKRYFQGLPSPAAAALMAGMVWVGTELGIDGAEWWLPALLLTVSAGLLMVSNVRYHSFKDLDLRNRVPFVAMLVLVLAFVLTSIDPPKVLFGVFLLYAVSGPVLTLVNLRKMRAARRGNG</sequence>
<feature type="transmembrane region" description="Helical" evidence="16">
    <location>
        <begin position="134"/>
        <end position="153"/>
    </location>
</feature>
<keyword evidence="11 16" id="KW-0472">Membrane</keyword>
<evidence type="ECO:0000256" key="12">
    <source>
        <dbReference type="ARBA" id="ARBA00023209"/>
    </source>
</evidence>
<dbReference type="GO" id="GO:0008654">
    <property type="term" value="P:phospholipid biosynthetic process"/>
    <property type="evidence" value="ECO:0007669"/>
    <property type="project" value="UniProtKB-KW"/>
</dbReference>